<comment type="caution">
    <text evidence="1">The sequence shown here is derived from an EMBL/GenBank/DDBJ whole genome shotgun (WGS) entry which is preliminary data.</text>
</comment>
<dbReference type="Proteomes" id="UP001362999">
    <property type="component" value="Unassembled WGS sequence"/>
</dbReference>
<organism evidence="1 2">
    <name type="scientific">Favolaschia claudopus</name>
    <dbReference type="NCBI Taxonomy" id="2862362"/>
    <lineage>
        <taxon>Eukaryota</taxon>
        <taxon>Fungi</taxon>
        <taxon>Dikarya</taxon>
        <taxon>Basidiomycota</taxon>
        <taxon>Agaricomycotina</taxon>
        <taxon>Agaricomycetes</taxon>
        <taxon>Agaricomycetidae</taxon>
        <taxon>Agaricales</taxon>
        <taxon>Marasmiineae</taxon>
        <taxon>Mycenaceae</taxon>
        <taxon>Favolaschia</taxon>
    </lineage>
</organism>
<sequence>MPSTLSDSTVVADTSTPAPGFLTEDDLLDTILTAVSRLHLGLADYDAVEKHLRGERGNGIGFYIGVVQKIAVLRSDPFRHVSGGYLLYLRANAKDYFRNAVNADCHLRIYCRDTQIIIVHDLHLDYLTSRSMLFRRLLASRLSFRSVATSIGLAIPSEWVDIYDPPDVRSLLLLLEWLYFGATEGIQAALGDGLVGVHNILMTIAFLDLTIDEPDAMAMTQAFQAGIDHRAVDSPTQADEEYFSSIDQIL</sequence>
<evidence type="ECO:0008006" key="3">
    <source>
        <dbReference type="Google" id="ProtNLM"/>
    </source>
</evidence>
<reference evidence="1 2" key="1">
    <citation type="journal article" date="2024" name="J Genomics">
        <title>Draft genome sequencing and assembly of Favolaschia claudopus CIRM-BRFM 2984 isolated from oak limbs.</title>
        <authorList>
            <person name="Navarro D."/>
            <person name="Drula E."/>
            <person name="Chaduli D."/>
            <person name="Cazenave R."/>
            <person name="Ahrendt S."/>
            <person name="Wang J."/>
            <person name="Lipzen A."/>
            <person name="Daum C."/>
            <person name="Barry K."/>
            <person name="Grigoriev I.V."/>
            <person name="Favel A."/>
            <person name="Rosso M.N."/>
            <person name="Martin F."/>
        </authorList>
    </citation>
    <scope>NUCLEOTIDE SEQUENCE [LARGE SCALE GENOMIC DNA]</scope>
    <source>
        <strain evidence="1 2">CIRM-BRFM 2984</strain>
    </source>
</reference>
<proteinExistence type="predicted"/>
<dbReference type="EMBL" id="JAWWNJ010000033">
    <property type="protein sequence ID" value="KAK7025848.1"/>
    <property type="molecule type" value="Genomic_DNA"/>
</dbReference>
<keyword evidence="2" id="KW-1185">Reference proteome</keyword>
<name>A0AAW0BJ13_9AGAR</name>
<evidence type="ECO:0000313" key="2">
    <source>
        <dbReference type="Proteomes" id="UP001362999"/>
    </source>
</evidence>
<accession>A0AAW0BJ13</accession>
<evidence type="ECO:0000313" key="1">
    <source>
        <dbReference type="EMBL" id="KAK7025848.1"/>
    </source>
</evidence>
<gene>
    <name evidence="1" type="ORF">R3P38DRAFT_3193460</name>
</gene>
<dbReference type="AlphaFoldDB" id="A0AAW0BJ13"/>
<protein>
    <recommendedName>
        <fullName evidence="3">BTB domain-containing protein</fullName>
    </recommendedName>
</protein>